<feature type="non-terminal residue" evidence="8">
    <location>
        <position position="89"/>
    </location>
</feature>
<dbReference type="GO" id="GO:0006629">
    <property type="term" value="P:lipid metabolic process"/>
    <property type="evidence" value="ECO:0007669"/>
    <property type="project" value="InterPro"/>
</dbReference>
<dbReference type="InterPro" id="IPR030395">
    <property type="entry name" value="GP_PDE_dom"/>
</dbReference>
<comment type="caution">
    <text evidence="8">The sequence shown here is derived from an EMBL/GenBank/DDBJ whole genome shotgun (WGS) entry which is preliminary data.</text>
</comment>
<dbReference type="SUPFAM" id="SSF51695">
    <property type="entry name" value="PLC-like phosphodiesterases"/>
    <property type="match status" value="1"/>
</dbReference>
<dbReference type="PROSITE" id="PS51704">
    <property type="entry name" value="GP_PDE"/>
    <property type="match status" value="1"/>
</dbReference>
<feature type="non-terminal residue" evidence="8">
    <location>
        <position position="1"/>
    </location>
</feature>
<evidence type="ECO:0000256" key="2">
    <source>
        <dbReference type="ARBA" id="ARBA00012247"/>
    </source>
</evidence>
<accession>A0A699YEQ5</accession>
<feature type="domain" description="GP-PDE" evidence="7">
    <location>
        <begin position="1"/>
        <end position="89"/>
    </location>
</feature>
<dbReference type="PANTHER" id="PTHR43620:SF7">
    <property type="entry name" value="GLYCEROPHOSPHODIESTER PHOSPHODIESTERASE GDPD5-RELATED"/>
    <property type="match status" value="1"/>
</dbReference>
<dbReference type="AlphaFoldDB" id="A0A699YEQ5"/>
<dbReference type="EC" id="3.1.4.46" evidence="2"/>
<sequence>MALFPDKVVTYMVDGENVTDIFSVDLTLAEVRSLRAKQPLPALRPTMYDGHFQVVTLEEYLQTALNAPRTVGIYPENKHPTFHNRRPVS</sequence>
<dbReference type="Proteomes" id="UP000485058">
    <property type="component" value="Unassembled WGS sequence"/>
</dbReference>
<evidence type="ECO:0000259" key="7">
    <source>
        <dbReference type="PROSITE" id="PS51704"/>
    </source>
</evidence>
<dbReference type="GO" id="GO:0008889">
    <property type="term" value="F:glycerophosphodiester phosphodiesterase activity"/>
    <property type="evidence" value="ECO:0007669"/>
    <property type="project" value="UniProtKB-EC"/>
</dbReference>
<keyword evidence="3" id="KW-0732">Signal</keyword>
<evidence type="ECO:0000313" key="9">
    <source>
        <dbReference type="Proteomes" id="UP000485058"/>
    </source>
</evidence>
<evidence type="ECO:0000256" key="1">
    <source>
        <dbReference type="ARBA" id="ARBA00007277"/>
    </source>
</evidence>
<evidence type="ECO:0000256" key="3">
    <source>
        <dbReference type="ARBA" id="ARBA00022729"/>
    </source>
</evidence>
<comment type="similarity">
    <text evidence="1">Belongs to the glycerophosphoryl diester phosphodiesterase family.</text>
</comment>
<keyword evidence="5" id="KW-0378">Hydrolase</keyword>
<gene>
    <name evidence="8" type="ORF">HaLaN_03607</name>
</gene>
<evidence type="ECO:0000313" key="8">
    <source>
        <dbReference type="EMBL" id="GFH08620.1"/>
    </source>
</evidence>
<keyword evidence="4" id="KW-0319">Glycerol metabolism</keyword>
<reference evidence="8 9" key="1">
    <citation type="submission" date="2020-02" db="EMBL/GenBank/DDBJ databases">
        <title>Draft genome sequence of Haematococcus lacustris strain NIES-144.</title>
        <authorList>
            <person name="Morimoto D."/>
            <person name="Nakagawa S."/>
            <person name="Yoshida T."/>
            <person name="Sawayama S."/>
        </authorList>
    </citation>
    <scope>NUCLEOTIDE SEQUENCE [LARGE SCALE GENOMIC DNA]</scope>
    <source>
        <strain evidence="8 9">NIES-144</strain>
    </source>
</reference>
<evidence type="ECO:0000256" key="5">
    <source>
        <dbReference type="ARBA" id="ARBA00022801"/>
    </source>
</evidence>
<dbReference type="PANTHER" id="PTHR43620">
    <property type="entry name" value="GLYCEROPHOSPHORYL DIESTER PHOSPHODIESTERASE"/>
    <property type="match status" value="1"/>
</dbReference>
<protein>
    <recommendedName>
        <fullName evidence="2">glycerophosphodiester phosphodiesterase</fullName>
        <ecNumber evidence="2">3.1.4.46</ecNumber>
    </recommendedName>
</protein>
<dbReference type="GO" id="GO:0006071">
    <property type="term" value="P:glycerol metabolic process"/>
    <property type="evidence" value="ECO:0007669"/>
    <property type="project" value="UniProtKB-KW"/>
</dbReference>
<evidence type="ECO:0000256" key="4">
    <source>
        <dbReference type="ARBA" id="ARBA00022798"/>
    </source>
</evidence>
<dbReference type="EMBL" id="BLLF01000172">
    <property type="protein sequence ID" value="GFH08620.1"/>
    <property type="molecule type" value="Genomic_DNA"/>
</dbReference>
<keyword evidence="9" id="KW-1185">Reference proteome</keyword>
<proteinExistence type="inferred from homology"/>
<name>A0A699YEQ5_HAELA</name>
<evidence type="ECO:0000256" key="6">
    <source>
        <dbReference type="ARBA" id="ARBA00047512"/>
    </source>
</evidence>
<dbReference type="InterPro" id="IPR017946">
    <property type="entry name" value="PLC-like_Pdiesterase_TIM-brl"/>
</dbReference>
<organism evidence="8 9">
    <name type="scientific">Haematococcus lacustris</name>
    <name type="common">Green alga</name>
    <name type="synonym">Haematococcus pluvialis</name>
    <dbReference type="NCBI Taxonomy" id="44745"/>
    <lineage>
        <taxon>Eukaryota</taxon>
        <taxon>Viridiplantae</taxon>
        <taxon>Chlorophyta</taxon>
        <taxon>core chlorophytes</taxon>
        <taxon>Chlorophyceae</taxon>
        <taxon>CS clade</taxon>
        <taxon>Chlamydomonadales</taxon>
        <taxon>Haematococcaceae</taxon>
        <taxon>Haematococcus</taxon>
    </lineage>
</organism>
<dbReference type="Gene3D" id="3.20.20.190">
    <property type="entry name" value="Phosphatidylinositol (PI) phosphodiesterase"/>
    <property type="match status" value="1"/>
</dbReference>
<comment type="catalytic activity">
    <reaction evidence="6">
        <text>a sn-glycero-3-phosphodiester + H2O = an alcohol + sn-glycerol 3-phosphate + H(+)</text>
        <dbReference type="Rhea" id="RHEA:12969"/>
        <dbReference type="ChEBI" id="CHEBI:15377"/>
        <dbReference type="ChEBI" id="CHEBI:15378"/>
        <dbReference type="ChEBI" id="CHEBI:30879"/>
        <dbReference type="ChEBI" id="CHEBI:57597"/>
        <dbReference type="ChEBI" id="CHEBI:83408"/>
        <dbReference type="EC" id="3.1.4.46"/>
    </reaction>
</comment>